<reference evidence="3 4" key="1">
    <citation type="submission" date="2019-08" db="EMBL/GenBank/DDBJ databases">
        <title>Five species of Acinetobacter isolated from floral nectar and animal pollinators.</title>
        <authorList>
            <person name="Hendry T.A."/>
        </authorList>
    </citation>
    <scope>NUCLEOTIDE SEQUENCE [LARGE SCALE GENOMIC DNA]</scope>
    <source>
        <strain evidence="3 4">MD18.27</strain>
    </source>
</reference>
<evidence type="ECO:0000256" key="2">
    <source>
        <dbReference type="ARBA" id="ARBA00023235"/>
    </source>
</evidence>
<sequence>MKMYQVDAFTTQLFKGNPAAVIILEDWLDEALMQHIALENNLSETAFVKKNTLNNYDIRWFTPTDEVPFCGHATLASAFILFQQIEGLEYIEFETQQLGTFYIRQKNEKIVMNFPILKAHPLLDYPKTLESAFNIPFKAVYLNDQAYVVEYENAQQVLDVQPDFFKLKEVSIDSKRIYGKTRDIVITAPGKDHYDCISRYFAPAIGVNEDPVTGSIHTAVIPLWSERLEKDLITAYQASSRGGWLYGEILPNDRIEISGQAKLYMVADIHI</sequence>
<keyword evidence="2" id="KW-0413">Isomerase</keyword>
<dbReference type="InterPro" id="IPR003719">
    <property type="entry name" value="Phenazine_PhzF-like"/>
</dbReference>
<dbReference type="PANTHER" id="PTHR13774:SF17">
    <property type="entry name" value="PHENAZINE BIOSYNTHESIS-LIKE DOMAIN-CONTAINING PROTEIN"/>
    <property type="match status" value="1"/>
</dbReference>
<dbReference type="Pfam" id="PF02567">
    <property type="entry name" value="PhzC-PhzF"/>
    <property type="match status" value="1"/>
</dbReference>
<evidence type="ECO:0000256" key="1">
    <source>
        <dbReference type="ARBA" id="ARBA00008270"/>
    </source>
</evidence>
<dbReference type="EMBL" id="VTDN01000003">
    <property type="protein sequence ID" value="MEB5476391.1"/>
    <property type="molecule type" value="Genomic_DNA"/>
</dbReference>
<dbReference type="PANTHER" id="PTHR13774">
    <property type="entry name" value="PHENAZINE BIOSYNTHESIS PROTEIN"/>
    <property type="match status" value="1"/>
</dbReference>
<comment type="caution">
    <text evidence="3">The sequence shown here is derived from an EMBL/GenBank/DDBJ whole genome shotgun (WGS) entry which is preliminary data.</text>
</comment>
<proteinExistence type="inferred from homology"/>
<accession>A0ABU6DSE9</accession>
<evidence type="ECO:0000313" key="4">
    <source>
        <dbReference type="Proteomes" id="UP001339883"/>
    </source>
</evidence>
<organism evidence="3 4">
    <name type="scientific">Acinetobacter pollinis</name>
    <dbReference type="NCBI Taxonomy" id="2605270"/>
    <lineage>
        <taxon>Bacteria</taxon>
        <taxon>Pseudomonadati</taxon>
        <taxon>Pseudomonadota</taxon>
        <taxon>Gammaproteobacteria</taxon>
        <taxon>Moraxellales</taxon>
        <taxon>Moraxellaceae</taxon>
        <taxon>Acinetobacter</taxon>
    </lineage>
</organism>
<name>A0ABU6DSE9_9GAMM</name>
<keyword evidence="4" id="KW-1185">Reference proteome</keyword>
<evidence type="ECO:0000313" key="3">
    <source>
        <dbReference type="EMBL" id="MEB5476391.1"/>
    </source>
</evidence>
<dbReference type="PIRSF" id="PIRSF016184">
    <property type="entry name" value="PhzC_PhzF"/>
    <property type="match status" value="1"/>
</dbReference>
<dbReference type="NCBIfam" id="TIGR00654">
    <property type="entry name" value="PhzF_family"/>
    <property type="match status" value="1"/>
</dbReference>
<dbReference type="RefSeq" id="WP_195772134.1">
    <property type="nucleotide sequence ID" value="NZ_VTDN01000003.1"/>
</dbReference>
<protein>
    <submittedName>
        <fullName evidence="3">PhzF family phenazine biosynthesis protein</fullName>
    </submittedName>
</protein>
<comment type="similarity">
    <text evidence="1">Belongs to the PhzF family.</text>
</comment>
<dbReference type="SUPFAM" id="SSF54506">
    <property type="entry name" value="Diaminopimelate epimerase-like"/>
    <property type="match status" value="1"/>
</dbReference>
<dbReference type="Gene3D" id="3.10.310.10">
    <property type="entry name" value="Diaminopimelate Epimerase, Chain A, domain 1"/>
    <property type="match status" value="2"/>
</dbReference>
<gene>
    <name evidence="3" type="ORF">I2F25_04875</name>
</gene>
<dbReference type="Proteomes" id="UP001339883">
    <property type="component" value="Unassembled WGS sequence"/>
</dbReference>